<evidence type="ECO:0000313" key="8">
    <source>
        <dbReference type="Proteomes" id="UP000824220"/>
    </source>
</evidence>
<dbReference type="NCBIfam" id="TIGR03061">
    <property type="entry name" value="pip_yhgE_Nterm"/>
    <property type="match status" value="1"/>
</dbReference>
<evidence type="ECO:0000256" key="2">
    <source>
        <dbReference type="ARBA" id="ARBA00022692"/>
    </source>
</evidence>
<evidence type="ECO:0000256" key="3">
    <source>
        <dbReference type="ARBA" id="ARBA00022989"/>
    </source>
</evidence>
<evidence type="ECO:0000313" key="7">
    <source>
        <dbReference type="EMBL" id="HJA04706.1"/>
    </source>
</evidence>
<gene>
    <name evidence="7" type="ORF">H9800_07560</name>
</gene>
<feature type="domain" description="ABC-2 type transporter transmembrane" evidence="6">
    <location>
        <begin position="389"/>
        <end position="704"/>
    </location>
</feature>
<dbReference type="InterPro" id="IPR017501">
    <property type="entry name" value="Phage_infect_YhgE_C"/>
</dbReference>
<feature type="transmembrane region" description="Helical" evidence="5">
    <location>
        <begin position="686"/>
        <end position="707"/>
    </location>
</feature>
<protein>
    <submittedName>
        <fullName evidence="7">YhgE/Pip domain-containing protein</fullName>
    </submittedName>
</protein>
<keyword evidence="2 5" id="KW-0812">Transmembrane</keyword>
<feature type="transmembrane region" description="Helical" evidence="5">
    <location>
        <begin position="21"/>
        <end position="44"/>
    </location>
</feature>
<accession>A0A9D2H6R7</accession>
<dbReference type="GO" id="GO:0140359">
    <property type="term" value="F:ABC-type transporter activity"/>
    <property type="evidence" value="ECO:0007669"/>
    <property type="project" value="InterPro"/>
</dbReference>
<dbReference type="InterPro" id="IPR017500">
    <property type="entry name" value="Phage_infect_YhgE_N"/>
</dbReference>
<keyword evidence="3 5" id="KW-1133">Transmembrane helix</keyword>
<feature type="transmembrane region" description="Helical" evidence="5">
    <location>
        <begin position="572"/>
        <end position="596"/>
    </location>
</feature>
<dbReference type="Proteomes" id="UP000824220">
    <property type="component" value="Unassembled WGS sequence"/>
</dbReference>
<feature type="transmembrane region" description="Helical" evidence="5">
    <location>
        <begin position="530"/>
        <end position="551"/>
    </location>
</feature>
<keyword evidence="4 5" id="KW-0472">Membrane</keyword>
<dbReference type="AlphaFoldDB" id="A0A9D2H6R7"/>
<reference evidence="7" key="2">
    <citation type="submission" date="2021-04" db="EMBL/GenBank/DDBJ databases">
        <authorList>
            <person name="Gilroy R."/>
        </authorList>
    </citation>
    <scope>NUCLEOTIDE SEQUENCE</scope>
    <source>
        <strain evidence="7">ChiHjej8B7-3636</strain>
    </source>
</reference>
<feature type="transmembrane region" description="Helical" evidence="5">
    <location>
        <begin position="602"/>
        <end position="626"/>
    </location>
</feature>
<evidence type="ECO:0000256" key="5">
    <source>
        <dbReference type="SAM" id="Phobius"/>
    </source>
</evidence>
<feature type="transmembrane region" description="Helical" evidence="5">
    <location>
        <begin position="633"/>
        <end position="651"/>
    </location>
</feature>
<evidence type="ECO:0000256" key="1">
    <source>
        <dbReference type="ARBA" id="ARBA00004141"/>
    </source>
</evidence>
<comment type="subcellular location">
    <subcellularLocation>
        <location evidence="1">Membrane</location>
        <topology evidence="1">Multi-pass membrane protein</topology>
    </subcellularLocation>
</comment>
<reference evidence="7" key="1">
    <citation type="journal article" date="2021" name="PeerJ">
        <title>Extensive microbial diversity within the chicken gut microbiome revealed by metagenomics and culture.</title>
        <authorList>
            <person name="Gilroy R."/>
            <person name="Ravi A."/>
            <person name="Getino M."/>
            <person name="Pursley I."/>
            <person name="Horton D.L."/>
            <person name="Alikhan N.F."/>
            <person name="Baker D."/>
            <person name="Gharbi K."/>
            <person name="Hall N."/>
            <person name="Watson M."/>
            <person name="Adriaenssens E.M."/>
            <person name="Foster-Nyarko E."/>
            <person name="Jarju S."/>
            <person name="Secka A."/>
            <person name="Antonio M."/>
            <person name="Oren A."/>
            <person name="Chaudhuri R.R."/>
            <person name="La Ragione R."/>
            <person name="Hildebrand F."/>
            <person name="Pallen M.J."/>
        </authorList>
    </citation>
    <scope>NUCLEOTIDE SEQUENCE</scope>
    <source>
        <strain evidence="7">ChiHjej8B7-3636</strain>
    </source>
</reference>
<organism evidence="7 8">
    <name type="scientific">Candidatus Microbacterium stercoravium</name>
    <dbReference type="NCBI Taxonomy" id="2838697"/>
    <lineage>
        <taxon>Bacteria</taxon>
        <taxon>Bacillati</taxon>
        <taxon>Actinomycetota</taxon>
        <taxon>Actinomycetes</taxon>
        <taxon>Micrococcales</taxon>
        <taxon>Microbacteriaceae</taxon>
        <taxon>Microbacterium</taxon>
    </lineage>
</organism>
<dbReference type="PANTHER" id="PTHR43077">
    <property type="entry name" value="TRANSPORT PERMEASE YVFS-RELATED"/>
    <property type="match status" value="1"/>
</dbReference>
<dbReference type="EMBL" id="DXAM01000105">
    <property type="protein sequence ID" value="HJA04706.1"/>
    <property type="molecule type" value="Genomic_DNA"/>
</dbReference>
<dbReference type="InterPro" id="IPR051328">
    <property type="entry name" value="T7SS_ABC-Transporter"/>
</dbReference>
<dbReference type="Gene3D" id="3.40.1710.10">
    <property type="entry name" value="abc type-2 transporter like domain"/>
    <property type="match status" value="1"/>
</dbReference>
<dbReference type="Pfam" id="PF12698">
    <property type="entry name" value="ABC2_membrane_3"/>
    <property type="match status" value="1"/>
</dbReference>
<name>A0A9D2H6R7_9MICO</name>
<sequence>MRDILHLTRRDIRRATSSVMAVIVIFGLVVIPSLFTWFNVIASWDPFSNTKGLKVAVASADEGYLNDLVPIRINIGDQVLSELRANDDLDWVITTEDDAIDGTKSGEYYAALVLPASFSTDMMTFYSDDVEHTSLAYYTNEKKNALAPKITDQGADGVSQQINEVFTETLSDIALSVVSSLSDYLTDADTQAALTRLEARIGGVATQLRGGAQTADMFTSLLESTIPLVDGASSLITSSGSAFEDASSAVGGGAAAVDELGDVLASSTQALSDAISRTAAGYDAVGARIDELFAQGAQLSDSQVQVIDTLAGRMQDQIDHYTELRNRLENEVRPILPDEAQDAFNAVLERIDAAIAAQQSAHDRVAQAGQDIADGSAERQAKHDEITASIDAAKQALQSAQDSYTGSLQPKLDELAATLSVIGSDVSSIGDDLSAAADRLAGSAGGLRDTLTGAQESTQRISESLTETAETFDKVEAALADAAKTGDLSALNDIIGSDPSVLATSLAQPLRVDRTAVFPIVSFGAGMAPLYTVLALWVGALLMTVAIRVDVNADTLPDRPELSPTKKYLGRYGIFGLIGLAQSTLVTLGLILFIQIEPAHAFLLILAGWVSSLVFTLLIYTAVVALGNAGKALAVLVLVIQVSGSGGAYPLQLLPEWFQNISPFLPATHAVAALRSAIAGVYASDFWISLGALALFVIPALLVGLVLRRPLMSFTQGLSKAIESTKLMSPS</sequence>
<dbReference type="InterPro" id="IPR013525">
    <property type="entry name" value="ABC2_TM"/>
</dbReference>
<comment type="caution">
    <text evidence="7">The sequence shown here is derived from an EMBL/GenBank/DDBJ whole genome shotgun (WGS) entry which is preliminary data.</text>
</comment>
<dbReference type="NCBIfam" id="TIGR03062">
    <property type="entry name" value="pip_yhgE_Cterm"/>
    <property type="match status" value="1"/>
</dbReference>
<evidence type="ECO:0000259" key="6">
    <source>
        <dbReference type="Pfam" id="PF12698"/>
    </source>
</evidence>
<evidence type="ECO:0000256" key="4">
    <source>
        <dbReference type="ARBA" id="ARBA00023136"/>
    </source>
</evidence>
<dbReference type="PANTHER" id="PTHR43077:SF10">
    <property type="entry name" value="TRANSPORT PERMEASE PROTEIN"/>
    <property type="match status" value="1"/>
</dbReference>
<proteinExistence type="predicted"/>
<dbReference type="GO" id="GO:0016020">
    <property type="term" value="C:membrane"/>
    <property type="evidence" value="ECO:0007669"/>
    <property type="project" value="UniProtKB-SubCell"/>
</dbReference>